<protein>
    <submittedName>
        <fullName evidence="1">Uncharacterized protein</fullName>
    </submittedName>
</protein>
<reference evidence="2" key="1">
    <citation type="journal article" date="2021" name="Front. Microbiol.">
        <title>Genomic Analysis of the 1-Aminocyclopropane-1-Carboxylate Deaminase-Producing Pseudomonas thivervalensis SC5 Reveals Its Multifaceted Roles in Soil and in Beneficial Interactions With Plants.</title>
        <authorList>
            <person name="Nascimento F.X."/>
            <person name="Uron P."/>
            <person name="Glick B.R."/>
            <person name="Giachini A."/>
            <person name="Rossi M.J."/>
        </authorList>
    </citation>
    <scope>NUCLEOTIDE SEQUENCE [LARGE SCALE GENOMIC DNA]</scope>
    <source>
        <strain evidence="2">PLM3</strain>
    </source>
</reference>
<evidence type="ECO:0000313" key="1">
    <source>
        <dbReference type="EMBL" id="AXA60896.1"/>
    </source>
</evidence>
<proteinExistence type="predicted"/>
<dbReference type="EMBL" id="CP022202">
    <property type="protein sequence ID" value="AXA60896.1"/>
    <property type="molecule type" value="Genomic_DNA"/>
</dbReference>
<dbReference type="Proteomes" id="UP000251666">
    <property type="component" value="Chromosome"/>
</dbReference>
<accession>A0A2Z4ZTH1</accession>
<name>A0A2Z4ZTH1_9PSED</name>
<dbReference type="AlphaFoldDB" id="A0A2Z4ZTH1"/>
<sequence length="68" mass="6920">MLPLGCAAAPLVSASHSSGSKLPRHGTHLFSGLLSIFPSTVPLLRLCNVSLGVVGFPKLADEPVGARA</sequence>
<dbReference type="KEGG" id="pthv:CE140_12860"/>
<organism evidence="1 2">
    <name type="scientific">Pseudomonas thivervalensis</name>
    <dbReference type="NCBI Taxonomy" id="86265"/>
    <lineage>
        <taxon>Bacteria</taxon>
        <taxon>Pseudomonadati</taxon>
        <taxon>Pseudomonadota</taxon>
        <taxon>Gammaproteobacteria</taxon>
        <taxon>Pseudomonadales</taxon>
        <taxon>Pseudomonadaceae</taxon>
        <taxon>Pseudomonas</taxon>
    </lineage>
</organism>
<gene>
    <name evidence="1" type="ORF">CEQ51_12735</name>
</gene>
<keyword evidence="2" id="KW-1185">Reference proteome</keyword>
<evidence type="ECO:0000313" key="2">
    <source>
        <dbReference type="Proteomes" id="UP000251666"/>
    </source>
</evidence>